<comment type="similarity">
    <text evidence="1 5">Belongs to the metallo-dependent hydrolases superfamily. CpsB/CapC family.</text>
</comment>
<organism evidence="6 7">
    <name type="scientific">Paenibacillus polygoni</name>
    <dbReference type="NCBI Taxonomy" id="3050112"/>
    <lineage>
        <taxon>Bacteria</taxon>
        <taxon>Bacillati</taxon>
        <taxon>Bacillota</taxon>
        <taxon>Bacilli</taxon>
        <taxon>Bacillales</taxon>
        <taxon>Paenibacillaceae</taxon>
        <taxon>Paenibacillus</taxon>
    </lineage>
</organism>
<evidence type="ECO:0000256" key="4">
    <source>
        <dbReference type="ARBA" id="ARBA00051722"/>
    </source>
</evidence>
<dbReference type="EC" id="3.1.3.48" evidence="5"/>
<sequence>MIDIHSHILPYMDDGAKDWAMAIAMAKQAQADGIRYIVATPHHRNGRYINESFKVLEMVDLMNSKLKELDLNITIFPGQEIRVHDDLLRHFEDGEIQSLHDSRCMLLELPSSGIPSTMEDIIHELSLMNIQVIIAHPERNAEIARDPNRLERLIELGALAQLTAQSVTGETGGKLQRLSLDLCKKNLIHFIATDAHDLERRPFQLSRSYQVIEKKLGPEMVNYLKNNAKKLVDNLEITTNEIVKGGFPRNNFAKALSGMFRTIK</sequence>
<dbReference type="Pfam" id="PF19567">
    <property type="entry name" value="CpsB_CapC"/>
    <property type="match status" value="1"/>
</dbReference>
<keyword evidence="7" id="KW-1185">Reference proteome</keyword>
<dbReference type="PANTHER" id="PTHR39181">
    <property type="entry name" value="TYROSINE-PROTEIN PHOSPHATASE YWQE"/>
    <property type="match status" value="1"/>
</dbReference>
<dbReference type="PIRSF" id="PIRSF016557">
    <property type="entry name" value="Caps_synth_CpsB"/>
    <property type="match status" value="1"/>
</dbReference>
<accession>A0ABY8X4A5</accession>
<dbReference type="SUPFAM" id="SSF89550">
    <property type="entry name" value="PHP domain-like"/>
    <property type="match status" value="1"/>
</dbReference>
<evidence type="ECO:0000256" key="5">
    <source>
        <dbReference type="PIRNR" id="PIRNR016557"/>
    </source>
</evidence>
<dbReference type="Proteomes" id="UP001236415">
    <property type="component" value="Chromosome"/>
</dbReference>
<name>A0ABY8X4A5_9BACL</name>
<reference evidence="6 7" key="1">
    <citation type="submission" date="2023-06" db="EMBL/GenBank/DDBJ databases">
        <title>Paenibacillus polygonum sp. nov., an endophytic bacterium, isolated from Polygonum lapathifolium L. in Nanji Wetland National Nature Reserve, South of Poyang Lake, Jiangxi Province, China.</title>
        <authorList>
            <person name="Yu Z."/>
        </authorList>
    </citation>
    <scope>NUCLEOTIDE SEQUENCE [LARGE SCALE GENOMIC DNA]</scope>
    <source>
        <strain evidence="6 7">C31</strain>
    </source>
</reference>
<gene>
    <name evidence="6" type="ORF">QPK24_04590</name>
</gene>
<keyword evidence="3 5" id="KW-0904">Protein phosphatase</keyword>
<evidence type="ECO:0000313" key="6">
    <source>
        <dbReference type="EMBL" id="WIV19999.1"/>
    </source>
</evidence>
<evidence type="ECO:0000313" key="7">
    <source>
        <dbReference type="Proteomes" id="UP001236415"/>
    </source>
</evidence>
<dbReference type="Gene3D" id="3.20.20.140">
    <property type="entry name" value="Metal-dependent hydrolases"/>
    <property type="match status" value="1"/>
</dbReference>
<protein>
    <recommendedName>
        <fullName evidence="5">Tyrosine-protein phosphatase</fullName>
        <ecNumber evidence="5">3.1.3.48</ecNumber>
    </recommendedName>
</protein>
<comment type="catalytic activity">
    <reaction evidence="4 5">
        <text>O-phospho-L-tyrosyl-[protein] + H2O = L-tyrosyl-[protein] + phosphate</text>
        <dbReference type="Rhea" id="RHEA:10684"/>
        <dbReference type="Rhea" id="RHEA-COMP:10136"/>
        <dbReference type="Rhea" id="RHEA-COMP:20101"/>
        <dbReference type="ChEBI" id="CHEBI:15377"/>
        <dbReference type="ChEBI" id="CHEBI:43474"/>
        <dbReference type="ChEBI" id="CHEBI:46858"/>
        <dbReference type="ChEBI" id="CHEBI:61978"/>
        <dbReference type="EC" id="3.1.3.48"/>
    </reaction>
</comment>
<keyword evidence="2 5" id="KW-0378">Hydrolase</keyword>
<dbReference type="InterPro" id="IPR016195">
    <property type="entry name" value="Pol/histidinol_Pase-like"/>
</dbReference>
<dbReference type="InterPro" id="IPR016667">
    <property type="entry name" value="Caps_polysacc_synth_CpsB/CapC"/>
</dbReference>
<evidence type="ECO:0000256" key="2">
    <source>
        <dbReference type="ARBA" id="ARBA00022801"/>
    </source>
</evidence>
<evidence type="ECO:0000256" key="3">
    <source>
        <dbReference type="ARBA" id="ARBA00022912"/>
    </source>
</evidence>
<dbReference type="RefSeq" id="WP_285746526.1">
    <property type="nucleotide sequence ID" value="NZ_CP127162.1"/>
</dbReference>
<dbReference type="PANTHER" id="PTHR39181:SF1">
    <property type="entry name" value="TYROSINE-PROTEIN PHOSPHATASE YWQE"/>
    <property type="match status" value="1"/>
</dbReference>
<evidence type="ECO:0000256" key="1">
    <source>
        <dbReference type="ARBA" id="ARBA00005750"/>
    </source>
</evidence>
<proteinExistence type="inferred from homology"/>
<dbReference type="EMBL" id="CP127162">
    <property type="protein sequence ID" value="WIV19999.1"/>
    <property type="molecule type" value="Genomic_DNA"/>
</dbReference>